<dbReference type="InterPro" id="IPR011991">
    <property type="entry name" value="ArsR-like_HTH"/>
</dbReference>
<dbReference type="GO" id="GO:0003677">
    <property type="term" value="F:DNA binding"/>
    <property type="evidence" value="ECO:0007669"/>
    <property type="project" value="UniProtKB-KW"/>
</dbReference>
<accession>A0A7Y0Q4I8</accession>
<protein>
    <submittedName>
        <fullName evidence="5">MarR family transcriptional regulator</fullName>
    </submittedName>
</protein>
<dbReference type="AlphaFoldDB" id="A0A7Y0Q4I8"/>
<dbReference type="PANTHER" id="PTHR33164">
    <property type="entry name" value="TRANSCRIPTIONAL REGULATOR, MARR FAMILY"/>
    <property type="match status" value="1"/>
</dbReference>
<sequence>MPTDEERVALKAVVNLIRLSEPLIFDLWRSHELTIAQVQCLRILSHQPEQAGDLAKKLSMSSTSLTRILERLETRGLVERTVDTHDRRRIWVRLTETGQARVSSMTSWYNTPLFAAIRHLSDEERTRFVEVLEHYTDTVRQVECATDAKTTANQA</sequence>
<feature type="domain" description="HTH marR-type" evidence="4">
    <location>
        <begin position="1"/>
        <end position="137"/>
    </location>
</feature>
<evidence type="ECO:0000256" key="1">
    <source>
        <dbReference type="ARBA" id="ARBA00023015"/>
    </source>
</evidence>
<proteinExistence type="predicted"/>
<dbReference type="PRINTS" id="PR00598">
    <property type="entry name" value="HTHMARR"/>
</dbReference>
<dbReference type="GO" id="GO:0003700">
    <property type="term" value="F:DNA-binding transcription factor activity"/>
    <property type="evidence" value="ECO:0007669"/>
    <property type="project" value="InterPro"/>
</dbReference>
<reference evidence="5 6" key="1">
    <citation type="submission" date="2020-04" db="EMBL/GenBank/DDBJ databases">
        <authorList>
            <person name="Zhang R."/>
            <person name="Schippers A."/>
        </authorList>
    </citation>
    <scope>NUCLEOTIDE SEQUENCE [LARGE SCALE GENOMIC DNA]</scope>
    <source>
        <strain evidence="5 6">DSM 109850</strain>
    </source>
</reference>
<dbReference type="PROSITE" id="PS01117">
    <property type="entry name" value="HTH_MARR_1"/>
    <property type="match status" value="1"/>
</dbReference>
<dbReference type="InterPro" id="IPR039422">
    <property type="entry name" value="MarR/SlyA-like"/>
</dbReference>
<evidence type="ECO:0000313" key="5">
    <source>
        <dbReference type="EMBL" id="NMP23299.1"/>
    </source>
</evidence>
<dbReference type="PROSITE" id="PS50995">
    <property type="entry name" value="HTH_MARR_2"/>
    <property type="match status" value="1"/>
</dbReference>
<dbReference type="Proteomes" id="UP000533476">
    <property type="component" value="Unassembled WGS sequence"/>
</dbReference>
<dbReference type="InterPro" id="IPR036390">
    <property type="entry name" value="WH_DNA-bd_sf"/>
</dbReference>
<evidence type="ECO:0000256" key="3">
    <source>
        <dbReference type="ARBA" id="ARBA00023163"/>
    </source>
</evidence>
<evidence type="ECO:0000313" key="6">
    <source>
        <dbReference type="Proteomes" id="UP000533476"/>
    </source>
</evidence>
<dbReference type="PANTHER" id="PTHR33164:SF43">
    <property type="entry name" value="HTH-TYPE TRANSCRIPTIONAL REPRESSOR YETL"/>
    <property type="match status" value="1"/>
</dbReference>
<dbReference type="CDD" id="cd00090">
    <property type="entry name" value="HTH_ARSR"/>
    <property type="match status" value="1"/>
</dbReference>
<keyword evidence="1" id="KW-0805">Transcription regulation</keyword>
<keyword evidence="3" id="KW-0804">Transcription</keyword>
<keyword evidence="6" id="KW-1185">Reference proteome</keyword>
<evidence type="ECO:0000256" key="2">
    <source>
        <dbReference type="ARBA" id="ARBA00023125"/>
    </source>
</evidence>
<dbReference type="SMART" id="SM00347">
    <property type="entry name" value="HTH_MARR"/>
    <property type="match status" value="1"/>
</dbReference>
<dbReference type="Pfam" id="PF01047">
    <property type="entry name" value="MarR"/>
    <property type="match status" value="1"/>
</dbReference>
<organism evidence="5 6">
    <name type="scientific">Sulfobacillus harzensis</name>
    <dbReference type="NCBI Taxonomy" id="2729629"/>
    <lineage>
        <taxon>Bacteria</taxon>
        <taxon>Bacillati</taxon>
        <taxon>Bacillota</taxon>
        <taxon>Clostridia</taxon>
        <taxon>Eubacteriales</taxon>
        <taxon>Clostridiales Family XVII. Incertae Sedis</taxon>
        <taxon>Sulfobacillus</taxon>
    </lineage>
</organism>
<dbReference type="GO" id="GO:0006950">
    <property type="term" value="P:response to stress"/>
    <property type="evidence" value="ECO:0007669"/>
    <property type="project" value="TreeGrafter"/>
</dbReference>
<keyword evidence="2" id="KW-0238">DNA-binding</keyword>
<dbReference type="Gene3D" id="1.10.10.10">
    <property type="entry name" value="Winged helix-like DNA-binding domain superfamily/Winged helix DNA-binding domain"/>
    <property type="match status" value="1"/>
</dbReference>
<comment type="caution">
    <text evidence="5">The sequence shown here is derived from an EMBL/GenBank/DDBJ whole genome shotgun (WGS) entry which is preliminary data.</text>
</comment>
<dbReference type="RefSeq" id="WP_169100447.1">
    <property type="nucleotide sequence ID" value="NZ_JABBVZ010000046.1"/>
</dbReference>
<dbReference type="InterPro" id="IPR023187">
    <property type="entry name" value="Tscrpt_reg_MarR-type_CS"/>
</dbReference>
<name>A0A7Y0Q4I8_9FIRM</name>
<dbReference type="EMBL" id="JABBVZ010000046">
    <property type="protein sequence ID" value="NMP23299.1"/>
    <property type="molecule type" value="Genomic_DNA"/>
</dbReference>
<gene>
    <name evidence="5" type="ORF">HIJ39_13215</name>
</gene>
<dbReference type="InterPro" id="IPR036388">
    <property type="entry name" value="WH-like_DNA-bd_sf"/>
</dbReference>
<dbReference type="SUPFAM" id="SSF46785">
    <property type="entry name" value="Winged helix' DNA-binding domain"/>
    <property type="match status" value="1"/>
</dbReference>
<dbReference type="InterPro" id="IPR000835">
    <property type="entry name" value="HTH_MarR-typ"/>
</dbReference>
<evidence type="ECO:0000259" key="4">
    <source>
        <dbReference type="PROSITE" id="PS50995"/>
    </source>
</evidence>